<feature type="region of interest" description="Disordered" evidence="3">
    <location>
        <begin position="85"/>
        <end position="106"/>
    </location>
</feature>
<evidence type="ECO:0000259" key="4">
    <source>
        <dbReference type="Pfam" id="PF13649"/>
    </source>
</evidence>
<dbReference type="HOGENOM" id="CLU_528446_0_0_1"/>
<keyword evidence="1" id="KW-0489">Methyltransferase</keyword>
<feature type="compositionally biased region" description="Basic and acidic residues" evidence="3">
    <location>
        <begin position="1"/>
        <end position="11"/>
    </location>
</feature>
<dbReference type="GO" id="GO:0008168">
    <property type="term" value="F:methyltransferase activity"/>
    <property type="evidence" value="ECO:0000318"/>
    <property type="project" value="GO_Central"/>
</dbReference>
<dbReference type="InterPro" id="IPR041698">
    <property type="entry name" value="Methyltransf_25"/>
</dbReference>
<evidence type="ECO:0000313" key="5">
    <source>
        <dbReference type="EMBL" id="EED91003.1"/>
    </source>
</evidence>
<dbReference type="InParanoid" id="B8C7L7"/>
<feature type="compositionally biased region" description="Polar residues" evidence="3">
    <location>
        <begin position="201"/>
        <end position="212"/>
    </location>
</feature>
<dbReference type="InterPro" id="IPR029063">
    <property type="entry name" value="SAM-dependent_MTases_sf"/>
</dbReference>
<dbReference type="eggNOG" id="ENOG502QZ6I">
    <property type="taxonomic scope" value="Eukaryota"/>
</dbReference>
<evidence type="ECO:0000256" key="2">
    <source>
        <dbReference type="ARBA" id="ARBA00022679"/>
    </source>
</evidence>
<dbReference type="Gene3D" id="3.40.50.150">
    <property type="entry name" value="Vaccinia Virus protein VP39"/>
    <property type="match status" value="1"/>
</dbReference>
<dbReference type="SUPFAM" id="SSF53335">
    <property type="entry name" value="S-adenosyl-L-methionine-dependent methyltransferases"/>
    <property type="match status" value="1"/>
</dbReference>
<evidence type="ECO:0000256" key="3">
    <source>
        <dbReference type="SAM" id="MobiDB-lite"/>
    </source>
</evidence>
<keyword evidence="6" id="KW-1185">Reference proteome</keyword>
<dbReference type="GO" id="GO:0032259">
    <property type="term" value="P:methylation"/>
    <property type="evidence" value="ECO:0007669"/>
    <property type="project" value="UniProtKB-KW"/>
</dbReference>
<organism evidence="5 6">
    <name type="scientific">Thalassiosira pseudonana</name>
    <name type="common">Marine diatom</name>
    <name type="synonym">Cyclotella nana</name>
    <dbReference type="NCBI Taxonomy" id="35128"/>
    <lineage>
        <taxon>Eukaryota</taxon>
        <taxon>Sar</taxon>
        <taxon>Stramenopiles</taxon>
        <taxon>Ochrophyta</taxon>
        <taxon>Bacillariophyta</taxon>
        <taxon>Coscinodiscophyceae</taxon>
        <taxon>Thalassiosirophycidae</taxon>
        <taxon>Thalassiosirales</taxon>
        <taxon>Thalassiosiraceae</taxon>
        <taxon>Thalassiosira</taxon>
    </lineage>
</organism>
<accession>B8C7L7</accession>
<gene>
    <name evidence="5" type="ORF">THAPSDRAFT_7819</name>
</gene>
<keyword evidence="2" id="KW-0808">Transferase</keyword>
<dbReference type="Pfam" id="PF13649">
    <property type="entry name" value="Methyltransf_25"/>
    <property type="match status" value="1"/>
</dbReference>
<dbReference type="AlphaFoldDB" id="B8C7L7"/>
<feature type="compositionally biased region" description="Acidic residues" evidence="3">
    <location>
        <begin position="245"/>
        <end position="264"/>
    </location>
</feature>
<reference evidence="5 6" key="2">
    <citation type="journal article" date="2008" name="Nature">
        <title>The Phaeodactylum genome reveals the evolutionary history of diatom genomes.</title>
        <authorList>
            <person name="Bowler C."/>
            <person name="Allen A.E."/>
            <person name="Badger J.H."/>
            <person name="Grimwood J."/>
            <person name="Jabbari K."/>
            <person name="Kuo A."/>
            <person name="Maheswari U."/>
            <person name="Martens C."/>
            <person name="Maumus F."/>
            <person name="Otillar R.P."/>
            <person name="Rayko E."/>
            <person name="Salamov A."/>
            <person name="Vandepoele K."/>
            <person name="Beszteri B."/>
            <person name="Gruber A."/>
            <person name="Heijde M."/>
            <person name="Katinka M."/>
            <person name="Mock T."/>
            <person name="Valentin K."/>
            <person name="Verret F."/>
            <person name="Berges J.A."/>
            <person name="Brownlee C."/>
            <person name="Cadoret J.P."/>
            <person name="Chiovitti A."/>
            <person name="Choi C.J."/>
            <person name="Coesel S."/>
            <person name="De Martino A."/>
            <person name="Detter J.C."/>
            <person name="Durkin C."/>
            <person name="Falciatore A."/>
            <person name="Fournet J."/>
            <person name="Haruta M."/>
            <person name="Huysman M.J."/>
            <person name="Jenkins B.D."/>
            <person name="Jiroutova K."/>
            <person name="Jorgensen R.E."/>
            <person name="Joubert Y."/>
            <person name="Kaplan A."/>
            <person name="Kroger N."/>
            <person name="Kroth P.G."/>
            <person name="La Roche J."/>
            <person name="Lindquist E."/>
            <person name="Lommer M."/>
            <person name="Martin-Jezequel V."/>
            <person name="Lopez P.J."/>
            <person name="Lucas S."/>
            <person name="Mangogna M."/>
            <person name="McGinnis K."/>
            <person name="Medlin L.K."/>
            <person name="Montsant A."/>
            <person name="Oudot-Le Secq M.P."/>
            <person name="Napoli C."/>
            <person name="Obornik M."/>
            <person name="Parker M.S."/>
            <person name="Petit J.L."/>
            <person name="Porcel B.M."/>
            <person name="Poulsen N."/>
            <person name="Robison M."/>
            <person name="Rychlewski L."/>
            <person name="Rynearson T.A."/>
            <person name="Schmutz J."/>
            <person name="Shapiro H."/>
            <person name="Siaut M."/>
            <person name="Stanley M."/>
            <person name="Sussman M.R."/>
            <person name="Taylor A.R."/>
            <person name="Vardi A."/>
            <person name="von Dassow P."/>
            <person name="Vyverman W."/>
            <person name="Willis A."/>
            <person name="Wyrwicz L.S."/>
            <person name="Rokhsar D.S."/>
            <person name="Weissenbach J."/>
            <person name="Armbrust E.V."/>
            <person name="Green B.R."/>
            <person name="Van de Peer Y."/>
            <person name="Grigoriev I.V."/>
        </authorList>
    </citation>
    <scope>NUCLEOTIDE SEQUENCE [LARGE SCALE GENOMIC DNA]</scope>
    <source>
        <strain evidence="5 6">CCMP1335</strain>
    </source>
</reference>
<proteinExistence type="predicted"/>
<dbReference type="EMBL" id="CM000644">
    <property type="protein sequence ID" value="EED91003.1"/>
    <property type="molecule type" value="Genomic_DNA"/>
</dbReference>
<feature type="region of interest" description="Disordered" evidence="3">
    <location>
        <begin position="1"/>
        <end position="41"/>
    </location>
</feature>
<dbReference type="GeneID" id="7452384"/>
<sequence length="516" mass="57562">MPTSRAEELEALRQTGRVKATSTALSATASTSFTTPQEQEVIRKQKTIHEKKLRVEAEQYLRQHKAGGLNDLFYRKLRDLKRRKEERERKSLAGYGSGGAKTAVDDDEGHLDTLEMLPDHVVSALKAKYETENAVEALDKALKEEEEGKGTYLADVMAKLDAAESKEEEDAITATVAEAETLEEVAEKEPNVDVAMDTPGETVTNGPPSDATSIEEEGPVEEVRSKIEQLSIEDVDPEAATAEDSIADEPTETADDDVQTEQEPTEPTQPEVVFSTEEQIEHTKQFYNTLATQFIANIDKGGDALTPSSHRDTFIGYIQQKKKEECKVDNTESKSFQIIDLGCGHGRDTLYFSSLGHHVLAIDYSYSMLHHAKTIAPHAHFLNMDMRNCKNALVDQSVDGIWASASLLHLPKSDMCEVLKGLYKAVRVGGVLYFSLKYGTEDQVGEAGELFESDTRYEGEGDARKLYSYFAGEDEVKELVRNVGWEILDMGEDDKRGTNDYITHSWMYMFATRTKE</sequence>
<feature type="domain" description="Methyltransferase" evidence="4">
    <location>
        <begin position="338"/>
        <end position="430"/>
    </location>
</feature>
<feature type="compositionally biased region" description="Low complexity" evidence="3">
    <location>
        <begin position="20"/>
        <end position="35"/>
    </location>
</feature>
<dbReference type="OMA" id="NDYITHS"/>
<reference evidence="5 6" key="1">
    <citation type="journal article" date="2004" name="Science">
        <title>The genome of the diatom Thalassiosira pseudonana: ecology, evolution, and metabolism.</title>
        <authorList>
            <person name="Armbrust E.V."/>
            <person name="Berges J.A."/>
            <person name="Bowler C."/>
            <person name="Green B.R."/>
            <person name="Martinez D."/>
            <person name="Putnam N.H."/>
            <person name="Zhou S."/>
            <person name="Allen A.E."/>
            <person name="Apt K.E."/>
            <person name="Bechner M."/>
            <person name="Brzezinski M.A."/>
            <person name="Chaal B.K."/>
            <person name="Chiovitti A."/>
            <person name="Davis A.K."/>
            <person name="Demarest M.S."/>
            <person name="Detter J.C."/>
            <person name="Glavina T."/>
            <person name="Goodstein D."/>
            <person name="Hadi M.Z."/>
            <person name="Hellsten U."/>
            <person name="Hildebrand M."/>
            <person name="Jenkins B.D."/>
            <person name="Jurka J."/>
            <person name="Kapitonov V.V."/>
            <person name="Kroger N."/>
            <person name="Lau W.W."/>
            <person name="Lane T.W."/>
            <person name="Larimer F.W."/>
            <person name="Lippmeier J.C."/>
            <person name="Lucas S."/>
            <person name="Medina M."/>
            <person name="Montsant A."/>
            <person name="Obornik M."/>
            <person name="Parker M.S."/>
            <person name="Palenik B."/>
            <person name="Pazour G.J."/>
            <person name="Richardson P.M."/>
            <person name="Rynearson T.A."/>
            <person name="Saito M.A."/>
            <person name="Schwartz D.C."/>
            <person name="Thamatrakoln K."/>
            <person name="Valentin K."/>
            <person name="Vardi A."/>
            <person name="Wilkerson F.P."/>
            <person name="Rokhsar D.S."/>
        </authorList>
    </citation>
    <scope>NUCLEOTIDE SEQUENCE [LARGE SCALE GENOMIC DNA]</scope>
    <source>
        <strain evidence="5 6">CCMP1335</strain>
    </source>
</reference>
<name>B8C7L7_THAPS</name>
<dbReference type="CDD" id="cd02440">
    <property type="entry name" value="AdoMet_MTases"/>
    <property type="match status" value="1"/>
</dbReference>
<evidence type="ECO:0000256" key="1">
    <source>
        <dbReference type="ARBA" id="ARBA00022603"/>
    </source>
</evidence>
<dbReference type="KEGG" id="tps:THAPSDRAFT_7819"/>
<dbReference type="RefSeq" id="XP_002292152.1">
    <property type="nucleotide sequence ID" value="XM_002292116.1"/>
</dbReference>
<dbReference type="PaxDb" id="35128-Thaps7819"/>
<evidence type="ECO:0000313" key="6">
    <source>
        <dbReference type="Proteomes" id="UP000001449"/>
    </source>
</evidence>
<dbReference type="Proteomes" id="UP000001449">
    <property type="component" value="Chromosome 8"/>
</dbReference>
<dbReference type="PANTHER" id="PTHR43861">
    <property type="entry name" value="TRANS-ACONITATE 2-METHYLTRANSFERASE-RELATED"/>
    <property type="match status" value="1"/>
</dbReference>
<protein>
    <recommendedName>
        <fullName evidence="4">Methyltransferase domain-containing protein</fullName>
    </recommendedName>
</protein>
<feature type="region of interest" description="Disordered" evidence="3">
    <location>
        <begin position="195"/>
        <end position="270"/>
    </location>
</feature>
<dbReference type="PANTHER" id="PTHR43861:SF1">
    <property type="entry name" value="TRANS-ACONITATE 2-METHYLTRANSFERASE"/>
    <property type="match status" value="1"/>
</dbReference>